<dbReference type="RefSeq" id="WP_190878919.1">
    <property type="nucleotide sequence ID" value="NZ_CP159837.1"/>
</dbReference>
<gene>
    <name evidence="1" type="ORF">ABWT76_004590</name>
</gene>
<protein>
    <submittedName>
        <fullName evidence="1">Uncharacterized protein</fullName>
    </submittedName>
</protein>
<proteinExistence type="predicted"/>
<organism evidence="1">
    <name type="scientific">Planktothricoides raciborskii GIHE-MW2</name>
    <dbReference type="NCBI Taxonomy" id="2792601"/>
    <lineage>
        <taxon>Bacteria</taxon>
        <taxon>Bacillati</taxon>
        <taxon>Cyanobacteriota</taxon>
        <taxon>Cyanophyceae</taxon>
        <taxon>Oscillatoriophycideae</taxon>
        <taxon>Oscillatoriales</taxon>
        <taxon>Oscillatoriaceae</taxon>
        <taxon>Planktothricoides</taxon>
    </lineage>
</organism>
<dbReference type="EMBL" id="CP159837">
    <property type="protein sequence ID" value="XCM35877.1"/>
    <property type="molecule type" value="Genomic_DNA"/>
</dbReference>
<evidence type="ECO:0000313" key="1">
    <source>
        <dbReference type="EMBL" id="XCM35877.1"/>
    </source>
</evidence>
<dbReference type="AlphaFoldDB" id="A0AAU8JAW9"/>
<reference evidence="1" key="1">
    <citation type="submission" date="2024-07" db="EMBL/GenBank/DDBJ databases">
        <authorList>
            <person name="Kim Y.J."/>
            <person name="Jeong J.Y."/>
        </authorList>
    </citation>
    <scope>NUCLEOTIDE SEQUENCE</scope>
    <source>
        <strain evidence="1">GIHE-MW2</strain>
    </source>
</reference>
<name>A0AAU8JAW9_9CYAN</name>
<accession>A0AAU8JAW9</accession>
<sequence>MIELTTEQQIYLLYARAYTEEVGTVTKGKIKSYLPKKWQGQAENIYSDLADRGLIEQANRWRFSVTEKGAKVLLDNLATTDYRFDSVKGPKVLNTLLTCIQEACESNSQITSSEEMSFEEFEEKFKALYFEERRQQEMRGVVAIHSKVLCQKFMEQNSISQQKTNQYFNLLKSTEKIFAVVEKGNELIQWVE</sequence>